<dbReference type="AlphaFoldDB" id="A0A9D4RBE3"/>
<reference evidence="1" key="2">
    <citation type="submission" date="2020-11" db="EMBL/GenBank/DDBJ databases">
        <authorList>
            <person name="McCartney M.A."/>
            <person name="Auch B."/>
            <person name="Kono T."/>
            <person name="Mallez S."/>
            <person name="Becker A."/>
            <person name="Gohl D.M."/>
            <person name="Silverstein K.A.T."/>
            <person name="Koren S."/>
            <person name="Bechman K.B."/>
            <person name="Herman A."/>
            <person name="Abrahante J.E."/>
            <person name="Garbe J."/>
        </authorList>
    </citation>
    <scope>NUCLEOTIDE SEQUENCE</scope>
    <source>
        <strain evidence="1">Duluth1</strain>
        <tissue evidence="1">Whole animal</tissue>
    </source>
</reference>
<name>A0A9D4RBE3_DREPO</name>
<evidence type="ECO:0000313" key="2">
    <source>
        <dbReference type="Proteomes" id="UP000828390"/>
    </source>
</evidence>
<evidence type="ECO:0000313" key="1">
    <source>
        <dbReference type="EMBL" id="KAH3862171.1"/>
    </source>
</evidence>
<organism evidence="1 2">
    <name type="scientific">Dreissena polymorpha</name>
    <name type="common">Zebra mussel</name>
    <name type="synonym">Mytilus polymorpha</name>
    <dbReference type="NCBI Taxonomy" id="45954"/>
    <lineage>
        <taxon>Eukaryota</taxon>
        <taxon>Metazoa</taxon>
        <taxon>Spiralia</taxon>
        <taxon>Lophotrochozoa</taxon>
        <taxon>Mollusca</taxon>
        <taxon>Bivalvia</taxon>
        <taxon>Autobranchia</taxon>
        <taxon>Heteroconchia</taxon>
        <taxon>Euheterodonta</taxon>
        <taxon>Imparidentia</taxon>
        <taxon>Neoheterodontei</taxon>
        <taxon>Myida</taxon>
        <taxon>Dreissenoidea</taxon>
        <taxon>Dreissenidae</taxon>
        <taxon>Dreissena</taxon>
    </lineage>
</organism>
<sequence length="82" mass="9008">MKTSKLALTQMFATGWLSYECPQQKLSMLALTMSKTNYMQAISNCCPKQMTCSPALSQISTTDDVQPGSNTNVPNKSCPCMF</sequence>
<reference evidence="1" key="1">
    <citation type="journal article" date="2019" name="bioRxiv">
        <title>The Genome of the Zebra Mussel, Dreissena polymorpha: A Resource for Invasive Species Research.</title>
        <authorList>
            <person name="McCartney M.A."/>
            <person name="Auch B."/>
            <person name="Kono T."/>
            <person name="Mallez S."/>
            <person name="Zhang Y."/>
            <person name="Obille A."/>
            <person name="Becker A."/>
            <person name="Abrahante J.E."/>
            <person name="Garbe J."/>
            <person name="Badalamenti J.P."/>
            <person name="Herman A."/>
            <person name="Mangelson H."/>
            <person name="Liachko I."/>
            <person name="Sullivan S."/>
            <person name="Sone E.D."/>
            <person name="Koren S."/>
            <person name="Silverstein K.A.T."/>
            <person name="Beckman K.B."/>
            <person name="Gohl D.M."/>
        </authorList>
    </citation>
    <scope>NUCLEOTIDE SEQUENCE</scope>
    <source>
        <strain evidence="1">Duluth1</strain>
        <tissue evidence="1">Whole animal</tissue>
    </source>
</reference>
<keyword evidence="2" id="KW-1185">Reference proteome</keyword>
<comment type="caution">
    <text evidence="1">The sequence shown here is derived from an EMBL/GenBank/DDBJ whole genome shotgun (WGS) entry which is preliminary data.</text>
</comment>
<accession>A0A9D4RBE3</accession>
<proteinExistence type="predicted"/>
<gene>
    <name evidence="1" type="ORF">DPMN_025137</name>
</gene>
<dbReference type="Proteomes" id="UP000828390">
    <property type="component" value="Unassembled WGS sequence"/>
</dbReference>
<dbReference type="EMBL" id="JAIWYP010000002">
    <property type="protein sequence ID" value="KAH3862171.1"/>
    <property type="molecule type" value="Genomic_DNA"/>
</dbReference>
<protein>
    <submittedName>
        <fullName evidence="1">Uncharacterized protein</fullName>
    </submittedName>
</protein>